<evidence type="ECO:0000256" key="10">
    <source>
        <dbReference type="ARBA" id="ARBA00023180"/>
    </source>
</evidence>
<evidence type="ECO:0000256" key="4">
    <source>
        <dbReference type="ARBA" id="ARBA00022692"/>
    </source>
</evidence>
<reference evidence="14" key="1">
    <citation type="submission" date="2024-04" db="EMBL/GenBank/DDBJ databases">
        <title>Salinicola lusitanus LLJ914,a marine bacterium isolated from the Okinawa Trough.</title>
        <authorList>
            <person name="Li J."/>
        </authorList>
    </citation>
    <scope>NUCLEOTIDE SEQUENCE [LARGE SCALE GENOMIC DNA]</scope>
</reference>
<evidence type="ECO:0000313" key="13">
    <source>
        <dbReference type="EMBL" id="KAK7878171.1"/>
    </source>
</evidence>
<dbReference type="FunFam" id="3.10.250.10:FF:000016">
    <property type="entry name" value="Scavenger receptor cysteine-rich protein type 12"/>
    <property type="match status" value="1"/>
</dbReference>
<evidence type="ECO:0000256" key="3">
    <source>
        <dbReference type="ARBA" id="ARBA00022525"/>
    </source>
</evidence>
<feature type="disulfide bond" evidence="11">
    <location>
        <begin position="134"/>
        <end position="144"/>
    </location>
</feature>
<dbReference type="InterPro" id="IPR001190">
    <property type="entry name" value="SRCR"/>
</dbReference>
<keyword evidence="4" id="KW-0812">Transmembrane</keyword>
<evidence type="ECO:0000256" key="11">
    <source>
        <dbReference type="PROSITE-ProRule" id="PRU00196"/>
    </source>
</evidence>
<evidence type="ECO:0000256" key="5">
    <source>
        <dbReference type="ARBA" id="ARBA00022729"/>
    </source>
</evidence>
<evidence type="ECO:0000256" key="6">
    <source>
        <dbReference type="ARBA" id="ARBA00022737"/>
    </source>
</evidence>
<dbReference type="InterPro" id="IPR036772">
    <property type="entry name" value="SRCR-like_dom_sf"/>
</dbReference>
<dbReference type="Proteomes" id="UP001460270">
    <property type="component" value="Unassembled WGS sequence"/>
</dbReference>
<keyword evidence="8" id="KW-0472">Membrane</keyword>
<gene>
    <name evidence="13" type="ORF">WMY93_034390</name>
</gene>
<dbReference type="EMBL" id="JBBPFD010000586">
    <property type="protein sequence ID" value="KAK7878171.1"/>
    <property type="molecule type" value="Genomic_DNA"/>
</dbReference>
<dbReference type="SUPFAM" id="SSF56487">
    <property type="entry name" value="SRCR-like"/>
    <property type="match status" value="2"/>
</dbReference>
<dbReference type="Pfam" id="PF00530">
    <property type="entry name" value="SRCR"/>
    <property type="match status" value="1"/>
</dbReference>
<keyword evidence="10" id="KW-0325">Glycoprotein</keyword>
<keyword evidence="9 11" id="KW-1015">Disulfide bond</keyword>
<keyword evidence="3" id="KW-0964">Secreted</keyword>
<dbReference type="Gene3D" id="3.10.250.10">
    <property type="entry name" value="SRCR-like domain"/>
    <property type="match status" value="1"/>
</dbReference>
<dbReference type="PROSITE" id="PS50287">
    <property type="entry name" value="SRCR_2"/>
    <property type="match status" value="1"/>
</dbReference>
<dbReference type="PANTHER" id="PTHR19331:SF22">
    <property type="entry name" value="DELETED IN MALIGNANT BRAIN TUMORS 1 PROTEIN"/>
    <property type="match status" value="1"/>
</dbReference>
<comment type="caution">
    <text evidence="13">The sequence shown here is derived from an EMBL/GenBank/DDBJ whole genome shotgun (WGS) entry which is preliminary data.</text>
</comment>
<evidence type="ECO:0000256" key="7">
    <source>
        <dbReference type="ARBA" id="ARBA00022989"/>
    </source>
</evidence>
<name>A0AAW0MN79_9GOBI</name>
<evidence type="ECO:0000256" key="9">
    <source>
        <dbReference type="ARBA" id="ARBA00023157"/>
    </source>
</evidence>
<accession>A0AAW0MN79</accession>
<evidence type="ECO:0000256" key="8">
    <source>
        <dbReference type="ARBA" id="ARBA00023136"/>
    </source>
</evidence>
<organism evidence="13 14">
    <name type="scientific">Mugilogobius chulae</name>
    <name type="common">yellowstripe goby</name>
    <dbReference type="NCBI Taxonomy" id="88201"/>
    <lineage>
        <taxon>Eukaryota</taxon>
        <taxon>Metazoa</taxon>
        <taxon>Chordata</taxon>
        <taxon>Craniata</taxon>
        <taxon>Vertebrata</taxon>
        <taxon>Euteleostomi</taxon>
        <taxon>Actinopterygii</taxon>
        <taxon>Neopterygii</taxon>
        <taxon>Teleostei</taxon>
        <taxon>Neoteleostei</taxon>
        <taxon>Acanthomorphata</taxon>
        <taxon>Gobiaria</taxon>
        <taxon>Gobiiformes</taxon>
        <taxon>Gobioidei</taxon>
        <taxon>Gobiidae</taxon>
        <taxon>Gobionellinae</taxon>
        <taxon>Mugilogobius</taxon>
    </lineage>
</organism>
<comment type="caution">
    <text evidence="11">Lacks conserved residue(s) required for the propagation of feature annotation.</text>
</comment>
<evidence type="ECO:0000256" key="2">
    <source>
        <dbReference type="ARBA" id="ARBA00004613"/>
    </source>
</evidence>
<keyword evidence="5" id="KW-0732">Signal</keyword>
<keyword evidence="6" id="KW-0677">Repeat</keyword>
<dbReference type="GO" id="GO:0016020">
    <property type="term" value="C:membrane"/>
    <property type="evidence" value="ECO:0007669"/>
    <property type="project" value="UniProtKB-SubCell"/>
</dbReference>
<keyword evidence="14" id="KW-1185">Reference proteome</keyword>
<keyword evidence="7" id="KW-1133">Transmembrane helix</keyword>
<dbReference type="AlphaFoldDB" id="A0AAW0MN79"/>
<dbReference type="SMART" id="SM00202">
    <property type="entry name" value="SR"/>
    <property type="match status" value="1"/>
</dbReference>
<proteinExistence type="predicted"/>
<sequence>MDQFDLRWANRMCSELDCGTALSVKRTRVSGRNMATIRSTCEQSELVECVEVRTSVSSLGIQLNCSDFVRLIHGPRLCSGALQIYWDRSWTSVCAENFDLHDAQVVCRELGCGAPSVLQGALSGQDPLGKTFYCEGDESALMDCPRSSSVHTCSNLFQQPGKLPASGTLGTPLAVFRLWPMKLYLTDARF</sequence>
<comment type="subcellular location">
    <subcellularLocation>
        <location evidence="1">Membrane</location>
        <topology evidence="1">Single-pass membrane protein</topology>
    </subcellularLocation>
    <subcellularLocation>
        <location evidence="2">Secreted</location>
    </subcellularLocation>
</comment>
<evidence type="ECO:0000313" key="14">
    <source>
        <dbReference type="Proteomes" id="UP001460270"/>
    </source>
</evidence>
<protein>
    <recommendedName>
        <fullName evidence="12">SRCR domain-containing protein</fullName>
    </recommendedName>
</protein>
<evidence type="ECO:0000256" key="1">
    <source>
        <dbReference type="ARBA" id="ARBA00004167"/>
    </source>
</evidence>
<feature type="domain" description="SRCR" evidence="12">
    <location>
        <begin position="69"/>
        <end position="166"/>
    </location>
</feature>
<dbReference type="PANTHER" id="PTHR19331">
    <property type="entry name" value="SCAVENGER RECEPTOR DOMAIN-CONTAINING"/>
    <property type="match status" value="1"/>
</dbReference>
<evidence type="ECO:0000259" key="12">
    <source>
        <dbReference type="PROSITE" id="PS50287"/>
    </source>
</evidence>
<dbReference type="PRINTS" id="PR00258">
    <property type="entry name" value="SPERACTRCPTR"/>
</dbReference>